<gene>
    <name evidence="3" type="ORF">L1049_026511</name>
</gene>
<proteinExistence type="predicted"/>
<protein>
    <recommendedName>
        <fullName evidence="2">EDR1/CTR1/ARMC3-like peptidase-like domain-containing protein</fullName>
    </recommendedName>
</protein>
<accession>A0AAP0NGJ6</accession>
<feature type="domain" description="EDR1/CTR1/ARMC3-like peptidase-like" evidence="2">
    <location>
        <begin position="243"/>
        <end position="293"/>
    </location>
</feature>
<feature type="compositionally biased region" description="Basic and acidic residues" evidence="1">
    <location>
        <begin position="184"/>
        <end position="200"/>
    </location>
</feature>
<sequence length="295" mass="33073">MPHRTTYFFPRQFPDRSFDASKKQLLGLGGHENEITKESSFNAESDVKALRPAPTKEIATAKKHSVASSDLFTGDNKFQSRKQFSAFCDWLVEKKGERSSSSHVKLRLQEEDDDHELLLPAPAHSPEPVHEVIAGKDRNFDRPVSLQRLSSGSSYAGSLFSGTTLDGNFSEVKDSSQLSTTTETTRRREEDEESRKSLAQRTRESYYLQLTLAKRLTSQASLATDPMPLQDGGSEGPGPSFDAETVSYRLWVSGCLSYTDKISDGFYNILGMNPYLWMMCNEFEEGRRLPSLMSA</sequence>
<organism evidence="3 4">
    <name type="scientific">Liquidambar formosana</name>
    <name type="common">Formosan gum</name>
    <dbReference type="NCBI Taxonomy" id="63359"/>
    <lineage>
        <taxon>Eukaryota</taxon>
        <taxon>Viridiplantae</taxon>
        <taxon>Streptophyta</taxon>
        <taxon>Embryophyta</taxon>
        <taxon>Tracheophyta</taxon>
        <taxon>Spermatophyta</taxon>
        <taxon>Magnoliopsida</taxon>
        <taxon>eudicotyledons</taxon>
        <taxon>Gunneridae</taxon>
        <taxon>Pentapetalae</taxon>
        <taxon>Saxifragales</taxon>
        <taxon>Altingiaceae</taxon>
        <taxon>Liquidambar</taxon>
    </lineage>
</organism>
<evidence type="ECO:0000256" key="1">
    <source>
        <dbReference type="SAM" id="MobiDB-lite"/>
    </source>
</evidence>
<evidence type="ECO:0000259" key="2">
    <source>
        <dbReference type="Pfam" id="PF14381"/>
    </source>
</evidence>
<evidence type="ECO:0000313" key="3">
    <source>
        <dbReference type="EMBL" id="KAK9270924.1"/>
    </source>
</evidence>
<dbReference type="Proteomes" id="UP001415857">
    <property type="component" value="Unassembled WGS sequence"/>
</dbReference>
<dbReference type="EMBL" id="JBBPBK010000014">
    <property type="protein sequence ID" value="KAK9270924.1"/>
    <property type="molecule type" value="Genomic_DNA"/>
</dbReference>
<dbReference type="AlphaFoldDB" id="A0AAP0NGJ6"/>
<dbReference type="Pfam" id="PF14381">
    <property type="entry name" value="EDR1_CTR1_ARMC3_pept"/>
    <property type="match status" value="1"/>
</dbReference>
<keyword evidence="4" id="KW-1185">Reference proteome</keyword>
<feature type="region of interest" description="Disordered" evidence="1">
    <location>
        <begin position="171"/>
        <end position="200"/>
    </location>
</feature>
<reference evidence="3 4" key="1">
    <citation type="journal article" date="2024" name="Plant J.">
        <title>Genome sequences and population genomics reveal climatic adaptation and genomic divergence between two closely related sweetgum species.</title>
        <authorList>
            <person name="Xu W.Q."/>
            <person name="Ren C.Q."/>
            <person name="Zhang X.Y."/>
            <person name="Comes H.P."/>
            <person name="Liu X.H."/>
            <person name="Li Y.G."/>
            <person name="Kettle C.J."/>
            <person name="Jalonen R."/>
            <person name="Gaisberger H."/>
            <person name="Ma Y.Z."/>
            <person name="Qiu Y.X."/>
        </authorList>
    </citation>
    <scope>NUCLEOTIDE SEQUENCE [LARGE SCALE GENOMIC DNA]</scope>
    <source>
        <strain evidence="3">Hangzhou</strain>
    </source>
</reference>
<evidence type="ECO:0000313" key="4">
    <source>
        <dbReference type="Proteomes" id="UP001415857"/>
    </source>
</evidence>
<dbReference type="InterPro" id="IPR055164">
    <property type="entry name" value="EDR1/CTR1/ARMC3-like_pept-like"/>
</dbReference>
<comment type="caution">
    <text evidence="3">The sequence shown here is derived from an EMBL/GenBank/DDBJ whole genome shotgun (WGS) entry which is preliminary data.</text>
</comment>
<name>A0AAP0NGJ6_LIQFO</name>